<gene>
    <name evidence="2" type="ORF">ALTATR162_LOCUS5096</name>
</gene>
<dbReference type="GeneID" id="67016836"/>
<dbReference type="EMBL" id="CAJRGZ010000019">
    <property type="protein sequence ID" value="CAG5158470.1"/>
    <property type="molecule type" value="Genomic_DNA"/>
</dbReference>
<evidence type="ECO:0000259" key="1">
    <source>
        <dbReference type="Pfam" id="PF07969"/>
    </source>
</evidence>
<proteinExistence type="predicted"/>
<name>A0A8J2I675_9PLEO</name>
<evidence type="ECO:0000313" key="3">
    <source>
        <dbReference type="Proteomes" id="UP000676310"/>
    </source>
</evidence>
<dbReference type="GO" id="GO:0016810">
    <property type="term" value="F:hydrolase activity, acting on carbon-nitrogen (but not peptide) bonds"/>
    <property type="evidence" value="ECO:0007669"/>
    <property type="project" value="InterPro"/>
</dbReference>
<comment type="caution">
    <text evidence="2">The sequence shown here is derived from an EMBL/GenBank/DDBJ whole genome shotgun (WGS) entry which is preliminary data.</text>
</comment>
<dbReference type="Proteomes" id="UP000676310">
    <property type="component" value="Unassembled WGS sequence"/>
</dbReference>
<accession>A0A8J2I675</accession>
<dbReference type="InterPro" id="IPR013108">
    <property type="entry name" value="Amidohydro_3"/>
</dbReference>
<dbReference type="SUPFAM" id="SSF51338">
    <property type="entry name" value="Composite domain of metallo-dependent hydrolases"/>
    <property type="match status" value="1"/>
</dbReference>
<reference evidence="2" key="1">
    <citation type="submission" date="2021-05" db="EMBL/GenBank/DDBJ databases">
        <authorList>
            <person name="Stam R."/>
        </authorList>
    </citation>
    <scope>NUCLEOTIDE SEQUENCE</scope>
    <source>
        <strain evidence="2">CS162</strain>
    </source>
</reference>
<dbReference type="RefSeq" id="XP_043168648.1">
    <property type="nucleotide sequence ID" value="XM_043312713.1"/>
</dbReference>
<dbReference type="PANTHER" id="PTHR22642:SF2">
    <property type="entry name" value="PROTEIN LONG AFTER FAR-RED 3"/>
    <property type="match status" value="1"/>
</dbReference>
<dbReference type="OrthoDB" id="194468at2759"/>
<dbReference type="InterPro" id="IPR011059">
    <property type="entry name" value="Metal-dep_hydrolase_composite"/>
</dbReference>
<dbReference type="Gene3D" id="2.30.40.10">
    <property type="entry name" value="Urease, subunit C, domain 1"/>
    <property type="match status" value="1"/>
</dbReference>
<dbReference type="Pfam" id="PF07969">
    <property type="entry name" value="Amidohydro_3"/>
    <property type="match status" value="1"/>
</dbReference>
<sequence length="522" mass="57328">MNISINAESVAYLNGNVYTVDTSQPWVEAFIVTPKAKFAAIGSTIDIAQLAKSSQLITVDLNGSFVMPGVHDSHVHTFHSGLHLLSDVMMDYSTNSSNLQPRMQEGFGACAFHNTYSDWIIGVLNEVEDYDRELIDQDWPNNPVLIHAGGGHLKYLNTLGLERAGFDITSEPDADRRDFLRRPDGSLSGAVGGQSAMGQANMAVTRPTVTHVKRALKRASMELHRNGITSVQEAASGRLFLEALQSLDMEGELKMEYATHILYRNEWLTGEMRENGDEIISMAREYASQHVDTRFVKIMMDGNPIVPSPTVSNLDERGDIDMAHILEKNIGSNLQKWDAAGLTCKIHAAGSGAVRQALNNIAALRESNPSGPRHEIAHCVSVDQADIPRFREFNITAEMSPAMHFKTNFPPPNLGFNFSGMLAAQNLVTIGSDWAFGMSLPLFPSVSHLVEEIGADRLIEMLTINGARSVAKDMEYGTITVGKTASFIAVDRDLTKGDFEHATVTKTWFEGELVFDVTGDQI</sequence>
<feature type="domain" description="Amidohydrolase 3" evidence="1">
    <location>
        <begin position="58"/>
        <end position="515"/>
    </location>
</feature>
<dbReference type="Gene3D" id="3.10.310.70">
    <property type="match status" value="1"/>
</dbReference>
<keyword evidence="3" id="KW-1185">Reference proteome</keyword>
<evidence type="ECO:0000313" key="2">
    <source>
        <dbReference type="EMBL" id="CAG5158470.1"/>
    </source>
</evidence>
<dbReference type="AlphaFoldDB" id="A0A8J2I675"/>
<dbReference type="SUPFAM" id="SSF51556">
    <property type="entry name" value="Metallo-dependent hydrolases"/>
    <property type="match status" value="1"/>
</dbReference>
<dbReference type="InterPro" id="IPR032466">
    <property type="entry name" value="Metal_Hydrolase"/>
</dbReference>
<organism evidence="2 3">
    <name type="scientific">Alternaria atra</name>
    <dbReference type="NCBI Taxonomy" id="119953"/>
    <lineage>
        <taxon>Eukaryota</taxon>
        <taxon>Fungi</taxon>
        <taxon>Dikarya</taxon>
        <taxon>Ascomycota</taxon>
        <taxon>Pezizomycotina</taxon>
        <taxon>Dothideomycetes</taxon>
        <taxon>Pleosporomycetidae</taxon>
        <taxon>Pleosporales</taxon>
        <taxon>Pleosporineae</taxon>
        <taxon>Pleosporaceae</taxon>
        <taxon>Alternaria</taxon>
        <taxon>Alternaria sect. Ulocladioides</taxon>
    </lineage>
</organism>
<dbReference type="Gene3D" id="3.20.20.140">
    <property type="entry name" value="Metal-dependent hydrolases"/>
    <property type="match status" value="1"/>
</dbReference>
<protein>
    <recommendedName>
        <fullName evidence="1">Amidohydrolase 3 domain-containing protein</fullName>
    </recommendedName>
</protein>
<dbReference type="PANTHER" id="PTHR22642">
    <property type="entry name" value="IMIDAZOLONEPROPIONASE"/>
    <property type="match status" value="1"/>
</dbReference>